<dbReference type="SMART" id="SM00248">
    <property type="entry name" value="ANK"/>
    <property type="match status" value="4"/>
</dbReference>
<reference evidence="2 3" key="1">
    <citation type="journal article" date="2023" name="G3 (Bethesda)">
        <title>A chromosome-length genome assembly and annotation of blackberry (Rubus argutus, cv. 'Hillquist').</title>
        <authorList>
            <person name="Bruna T."/>
            <person name="Aryal R."/>
            <person name="Dudchenko O."/>
            <person name="Sargent D.J."/>
            <person name="Mead D."/>
            <person name="Buti M."/>
            <person name="Cavallini A."/>
            <person name="Hytonen T."/>
            <person name="Andres J."/>
            <person name="Pham M."/>
            <person name="Weisz D."/>
            <person name="Mascagni F."/>
            <person name="Usai G."/>
            <person name="Natali L."/>
            <person name="Bassil N."/>
            <person name="Fernandez G.E."/>
            <person name="Lomsadze A."/>
            <person name="Armour M."/>
            <person name="Olukolu B."/>
            <person name="Poorten T."/>
            <person name="Britton C."/>
            <person name="Davik J."/>
            <person name="Ashrafi H."/>
            <person name="Aiden E.L."/>
            <person name="Borodovsky M."/>
            <person name="Worthington M."/>
        </authorList>
    </citation>
    <scope>NUCLEOTIDE SEQUENCE [LARGE SCALE GENOMIC DNA]</scope>
    <source>
        <strain evidence="2">PI 553951</strain>
    </source>
</reference>
<dbReference type="PANTHER" id="PTHR24121">
    <property type="entry name" value="NO MECHANORECEPTOR POTENTIAL C, ISOFORM D-RELATED"/>
    <property type="match status" value="1"/>
</dbReference>
<evidence type="ECO:0000256" key="1">
    <source>
        <dbReference type="PROSITE-ProRule" id="PRU00023"/>
    </source>
</evidence>
<organism evidence="2 3">
    <name type="scientific">Rubus argutus</name>
    <name type="common">Southern blackberry</name>
    <dbReference type="NCBI Taxonomy" id="59490"/>
    <lineage>
        <taxon>Eukaryota</taxon>
        <taxon>Viridiplantae</taxon>
        <taxon>Streptophyta</taxon>
        <taxon>Embryophyta</taxon>
        <taxon>Tracheophyta</taxon>
        <taxon>Spermatophyta</taxon>
        <taxon>Magnoliopsida</taxon>
        <taxon>eudicotyledons</taxon>
        <taxon>Gunneridae</taxon>
        <taxon>Pentapetalae</taxon>
        <taxon>rosids</taxon>
        <taxon>fabids</taxon>
        <taxon>Rosales</taxon>
        <taxon>Rosaceae</taxon>
        <taxon>Rosoideae</taxon>
        <taxon>Rosoideae incertae sedis</taxon>
        <taxon>Rubus</taxon>
    </lineage>
</organism>
<feature type="repeat" description="ANK" evidence="1">
    <location>
        <begin position="57"/>
        <end position="89"/>
    </location>
</feature>
<evidence type="ECO:0000313" key="3">
    <source>
        <dbReference type="Proteomes" id="UP001457282"/>
    </source>
</evidence>
<dbReference type="Proteomes" id="UP001457282">
    <property type="component" value="Unassembled WGS sequence"/>
</dbReference>
<feature type="repeat" description="ANK" evidence="1">
    <location>
        <begin position="128"/>
        <end position="149"/>
    </location>
</feature>
<comment type="caution">
    <text evidence="2">The sequence shown here is derived from an EMBL/GenBank/DDBJ whole genome shotgun (WGS) entry which is preliminary data.</text>
</comment>
<keyword evidence="3" id="KW-1185">Reference proteome</keyword>
<dbReference type="EMBL" id="JBEDUW010000003">
    <property type="protein sequence ID" value="KAK9939557.1"/>
    <property type="molecule type" value="Genomic_DNA"/>
</dbReference>
<accession>A0AAW1XVN9</accession>
<dbReference type="SUPFAM" id="SSF48403">
    <property type="entry name" value="Ankyrin repeat"/>
    <property type="match status" value="1"/>
</dbReference>
<gene>
    <name evidence="2" type="ORF">M0R45_016249</name>
</gene>
<evidence type="ECO:0000313" key="2">
    <source>
        <dbReference type="EMBL" id="KAK9939557.1"/>
    </source>
</evidence>
<name>A0AAW1XVN9_RUBAR</name>
<dbReference type="AlphaFoldDB" id="A0AAW1XVN9"/>
<dbReference type="Pfam" id="PF12796">
    <property type="entry name" value="Ank_2"/>
    <property type="match status" value="1"/>
</dbReference>
<sequence>MKGNVPIVKHLVVLMGEVRDNDGDTALHIAVKKEQLDIVKELVLLMRHEDLLIKNEQGYTALHLAINKGNVPFVKELVTKEKGQDDFDRYIPFTSCVIKGDWNKAKECLGQLDDPYEAITRVDPRDGLGDTALHAAAREGHAHIVKELVLLLKVRQEKDLKLKTAQDFTTFGSGIHQGTDGAHLIRNCLRAKKLDMALDLLQRCPSVAIIATGSDQRFPIMELAAMHSAFLSGTKLGFWQNFIYNRLHIEPANLNIHDTYINISKQEDDRHNQMDLHLLRYVACQTYKL</sequence>
<dbReference type="Pfam" id="PF00023">
    <property type="entry name" value="Ank"/>
    <property type="match status" value="1"/>
</dbReference>
<dbReference type="Gene3D" id="1.25.40.20">
    <property type="entry name" value="Ankyrin repeat-containing domain"/>
    <property type="match status" value="2"/>
</dbReference>
<dbReference type="PROSITE" id="PS50297">
    <property type="entry name" value="ANK_REP_REGION"/>
    <property type="match status" value="3"/>
</dbReference>
<proteinExistence type="predicted"/>
<dbReference type="PANTHER" id="PTHR24121:SF21">
    <property type="entry name" value="ANKYRIN REPEAT FAMILY PROTEIN"/>
    <property type="match status" value="1"/>
</dbReference>
<keyword evidence="1" id="KW-0040">ANK repeat</keyword>
<feature type="repeat" description="ANK" evidence="1">
    <location>
        <begin position="22"/>
        <end position="43"/>
    </location>
</feature>
<dbReference type="InterPro" id="IPR036770">
    <property type="entry name" value="Ankyrin_rpt-contain_sf"/>
</dbReference>
<dbReference type="InterPro" id="IPR002110">
    <property type="entry name" value="Ankyrin_rpt"/>
</dbReference>
<protein>
    <submittedName>
        <fullName evidence="2">Uncharacterized protein</fullName>
    </submittedName>
</protein>
<dbReference type="PROSITE" id="PS50088">
    <property type="entry name" value="ANK_REPEAT"/>
    <property type="match status" value="3"/>
</dbReference>